<dbReference type="InterPro" id="IPR013320">
    <property type="entry name" value="ConA-like_dom_sf"/>
</dbReference>
<dbReference type="AlphaFoldDB" id="X1FKJ0"/>
<proteinExistence type="predicted"/>
<name>X1FKJ0_9ZZZZ</name>
<evidence type="ECO:0000256" key="1">
    <source>
        <dbReference type="SAM" id="MobiDB-lite"/>
    </source>
</evidence>
<feature type="region of interest" description="Disordered" evidence="1">
    <location>
        <begin position="39"/>
        <end position="67"/>
    </location>
</feature>
<dbReference type="SUPFAM" id="SSF49899">
    <property type="entry name" value="Concanavalin A-like lectins/glucanases"/>
    <property type="match status" value="1"/>
</dbReference>
<gene>
    <name evidence="2" type="ORF">S03H2_15370</name>
</gene>
<evidence type="ECO:0000313" key="2">
    <source>
        <dbReference type="EMBL" id="GAH33025.1"/>
    </source>
</evidence>
<organism evidence="2">
    <name type="scientific">marine sediment metagenome</name>
    <dbReference type="NCBI Taxonomy" id="412755"/>
    <lineage>
        <taxon>unclassified sequences</taxon>
        <taxon>metagenomes</taxon>
        <taxon>ecological metagenomes</taxon>
    </lineage>
</organism>
<accession>X1FKJ0</accession>
<sequence>MAYLIILSSVFAFALLNPLGNEKSLAAPTVNLYSKLGSAEEITSPETGPGGTITGSPTYEEGRDGNGILLDDDSEWVQFPSDGTIDSNSDDYIDDQAMISFWFRPSRDTDQWSGFSASYCQ</sequence>
<protein>
    <submittedName>
        <fullName evidence="2">Uncharacterized protein</fullName>
    </submittedName>
</protein>
<comment type="caution">
    <text evidence="2">The sequence shown here is derived from an EMBL/GenBank/DDBJ whole genome shotgun (WGS) entry which is preliminary data.</text>
</comment>
<reference evidence="2" key="1">
    <citation type="journal article" date="2014" name="Front. Microbiol.">
        <title>High frequency of phylogenetically diverse reductive dehalogenase-homologous genes in deep subseafloor sedimentary metagenomes.</title>
        <authorList>
            <person name="Kawai M."/>
            <person name="Futagami T."/>
            <person name="Toyoda A."/>
            <person name="Takaki Y."/>
            <person name="Nishi S."/>
            <person name="Hori S."/>
            <person name="Arai W."/>
            <person name="Tsubouchi T."/>
            <person name="Morono Y."/>
            <person name="Uchiyama I."/>
            <person name="Ito T."/>
            <person name="Fujiyama A."/>
            <person name="Inagaki F."/>
            <person name="Takami H."/>
        </authorList>
    </citation>
    <scope>NUCLEOTIDE SEQUENCE</scope>
    <source>
        <strain evidence="2">Expedition CK06-06</strain>
    </source>
</reference>
<dbReference type="EMBL" id="BARU01007811">
    <property type="protein sequence ID" value="GAH33025.1"/>
    <property type="molecule type" value="Genomic_DNA"/>
</dbReference>
<dbReference type="Gene3D" id="2.60.120.200">
    <property type="match status" value="1"/>
</dbReference>